<organism evidence="2 3">
    <name type="scientific">Citrus sinensis</name>
    <name type="common">Sweet orange</name>
    <name type="synonym">Citrus aurantium var. sinensis</name>
    <dbReference type="NCBI Taxonomy" id="2711"/>
    <lineage>
        <taxon>Eukaryota</taxon>
        <taxon>Viridiplantae</taxon>
        <taxon>Streptophyta</taxon>
        <taxon>Embryophyta</taxon>
        <taxon>Tracheophyta</taxon>
        <taxon>Spermatophyta</taxon>
        <taxon>Magnoliopsida</taxon>
        <taxon>eudicotyledons</taxon>
        <taxon>Gunneridae</taxon>
        <taxon>Pentapetalae</taxon>
        <taxon>rosids</taxon>
        <taxon>malvids</taxon>
        <taxon>Sapindales</taxon>
        <taxon>Rutaceae</taxon>
        <taxon>Aurantioideae</taxon>
        <taxon>Citrus</taxon>
    </lineage>
</organism>
<evidence type="ECO:0000313" key="2">
    <source>
        <dbReference type="EMBL" id="KDO39524.1"/>
    </source>
</evidence>
<name>A0A067D948_CITSI</name>
<feature type="compositionally biased region" description="Basic residues" evidence="1">
    <location>
        <begin position="18"/>
        <end position="29"/>
    </location>
</feature>
<proteinExistence type="predicted"/>
<reference evidence="2 3" key="1">
    <citation type="submission" date="2014-04" db="EMBL/GenBank/DDBJ databases">
        <authorList>
            <consortium name="International Citrus Genome Consortium"/>
            <person name="Gmitter F."/>
            <person name="Chen C."/>
            <person name="Farmerie W."/>
            <person name="Harkins T."/>
            <person name="Desany B."/>
            <person name="Mohiuddin M."/>
            <person name="Kodira C."/>
            <person name="Borodovsky M."/>
            <person name="Lomsadze A."/>
            <person name="Burns P."/>
            <person name="Jenkins J."/>
            <person name="Prochnik S."/>
            <person name="Shu S."/>
            <person name="Chapman J."/>
            <person name="Pitluck S."/>
            <person name="Schmutz J."/>
            <person name="Rokhsar D."/>
        </authorList>
    </citation>
    <scope>NUCLEOTIDE SEQUENCE</scope>
</reference>
<feature type="compositionally biased region" description="Basic and acidic residues" evidence="1">
    <location>
        <begin position="1"/>
        <end position="17"/>
    </location>
</feature>
<dbReference type="PANTHER" id="PTHR33018">
    <property type="entry name" value="OS10G0338966 PROTEIN-RELATED"/>
    <property type="match status" value="1"/>
</dbReference>
<accession>A0A067D948</accession>
<sequence>KVAKDDKFTLPELDERPRRRKQTKKRGLQKKAFSNKAVVEYNGYNVPVGKGRNDFRSYIVVIIRETISILLHDWRRVPLEMKETLNFRSKLATKFVLPYKGDVKSLRLPPIEYPSIKKEDWNLLVDNILSKEFQLCNITQLMHIIYYNQFFLFSVNL</sequence>
<feature type="region of interest" description="Disordered" evidence="1">
    <location>
        <begin position="1"/>
        <end position="29"/>
    </location>
</feature>
<keyword evidence="3" id="KW-1185">Reference proteome</keyword>
<gene>
    <name evidence="2" type="ORF">CISIN_1g047460mg</name>
</gene>
<evidence type="ECO:0000256" key="1">
    <source>
        <dbReference type="SAM" id="MobiDB-lite"/>
    </source>
</evidence>
<dbReference type="PANTHER" id="PTHR33018:SF34">
    <property type="entry name" value="OS02G0472350 PROTEIN"/>
    <property type="match status" value="1"/>
</dbReference>
<protein>
    <submittedName>
        <fullName evidence="2">Uncharacterized protein</fullName>
    </submittedName>
</protein>
<dbReference type="EMBL" id="KK786518">
    <property type="protein sequence ID" value="KDO39524.1"/>
    <property type="molecule type" value="Genomic_DNA"/>
</dbReference>
<dbReference type="Proteomes" id="UP000027120">
    <property type="component" value="Unassembled WGS sequence"/>
</dbReference>
<dbReference type="AlphaFoldDB" id="A0A067D948"/>
<feature type="non-terminal residue" evidence="2">
    <location>
        <position position="1"/>
    </location>
</feature>
<evidence type="ECO:0000313" key="3">
    <source>
        <dbReference type="Proteomes" id="UP000027120"/>
    </source>
</evidence>